<dbReference type="Gene3D" id="2.60.40.420">
    <property type="entry name" value="Cupredoxins - blue copper proteins"/>
    <property type="match status" value="3"/>
</dbReference>
<dbReference type="Pfam" id="PF07731">
    <property type="entry name" value="Cu-oxidase_2"/>
    <property type="match status" value="1"/>
</dbReference>
<dbReference type="EMBL" id="CP111022">
    <property type="protein sequence ID" value="WAR20245.1"/>
    <property type="molecule type" value="Genomic_DNA"/>
</dbReference>
<dbReference type="InterPro" id="IPR050633">
    <property type="entry name" value="Neuropilin_MCO_CoagFactor"/>
</dbReference>
<evidence type="ECO:0000256" key="2">
    <source>
        <dbReference type="ARBA" id="ARBA00023157"/>
    </source>
</evidence>
<sequence>TSRRLIENRDDQIGSVYRKVIFREYTDDTFTQQIPVPAWMGIVGPIVKGEEGDSIRILFKNMANKQSFAMHPHGFFYNKQGEAGSRTFPSNLFRKKTQFVICFFRALYEDGTSGADKLDDNVGPGETHLYIWNITARHAPTADDDACVAWGYHGHRDPARDIATGLAGFGLICKKGTLDANGKRKDVDKEFVVYADIADESISFCFNDSIQKCGQPDVCQARAVTVNVPRQSRTTLNSTSKSNALFKDTDDEDFGLSNEMHHINGYVYGNQPPFQMCPGERAVFYVMSLNLASHIMKILGHTMIIKHRRTENALVNSASFLSAYTVAAHPGHWLLYCRNLDHVTEGMLAFVDVSNKPVPSNISRVGRRRMPGRTRTYYLAIEEIIWDYAPGLTHDSSVFLQQGPDRIGSRYKKAVYRRYTDATFTTPVRGDGDSHFGFTGPPIKGEVGDRIVVVLNNKASREYSFLAGGVSMSKENEGAVYKQSVEATTASGVSVAPGATTRYTFFVSPIDAPTKIDPVCLTYIYRSAVDLEKDFYSGLLGPMLICKPGTLDSDNRQRRANREFFLNFLVVDENLSHYLTENINMFATSPATVDPEDEGFQLSNKIRAINGFTFGTVPKLDMCIGDRVTWHVSSLGPDIDNHHVTFEGNNFMFDGMNIDTVSVFPGMGQTVRMIPDQLGMFAWYNVNSCGRRIQPGPLSGITRQYYIRAVNVDWDYAPNKVHPITGESLFEPTSPSFIYVRNGSDFVGTIYTKTVFQEFTDNTFTQMKPHPENLGVIGPFIRGNVGDTIEIHLKNMATFPLNIVPKNLPFADGSVISSALPTDPGNVGIYSYSIPHRSGPKKNQPNCVGTIYTSRVDPLKDAHSGLIGPMVICKAGTLNQNGIRTDNINVEFATAYFTFNENLSHHSTANFAARAPGRVNVADPEFVQSNEYFAINGRIYGNLNGLDMKVGDMSAWYVFGMGSVFGIHTVHFHGQLYLRRTKITVRGDVLEVNSGTYETVEMQAYNSGTWLFHCHVGPHVMAGMETIYRIKMVTVINLRAYHLGQIKEELDK</sequence>
<evidence type="ECO:0000256" key="1">
    <source>
        <dbReference type="ARBA" id="ARBA00022723"/>
    </source>
</evidence>
<dbReference type="PANTHER" id="PTHR46806">
    <property type="entry name" value="F5/8 TYPE C DOMAIN-CONTAINING PROTEIN"/>
    <property type="match status" value="1"/>
</dbReference>
<keyword evidence="5" id="KW-1185">Reference proteome</keyword>
<dbReference type="SUPFAM" id="SSF49503">
    <property type="entry name" value="Cupredoxins"/>
    <property type="match status" value="6"/>
</dbReference>
<evidence type="ECO:0000313" key="5">
    <source>
        <dbReference type="Proteomes" id="UP001164746"/>
    </source>
</evidence>
<dbReference type="InterPro" id="IPR002355">
    <property type="entry name" value="Cu_oxidase_Cu_BS"/>
</dbReference>
<dbReference type="InterPro" id="IPR011706">
    <property type="entry name" value="Cu-oxidase_C"/>
</dbReference>
<proteinExistence type="predicted"/>
<dbReference type="PROSITE" id="PS00079">
    <property type="entry name" value="MULTICOPPER_OXIDASE1"/>
    <property type="match status" value="1"/>
</dbReference>
<reference evidence="4" key="1">
    <citation type="submission" date="2022-11" db="EMBL/GenBank/DDBJ databases">
        <title>Centuries of genome instability and evolution in soft-shell clam transmissible cancer (bioRxiv).</title>
        <authorList>
            <person name="Hart S.F.M."/>
            <person name="Yonemitsu M.A."/>
            <person name="Giersch R.M."/>
            <person name="Beal B.F."/>
            <person name="Arriagada G."/>
            <person name="Davis B.W."/>
            <person name="Ostrander E.A."/>
            <person name="Goff S.P."/>
            <person name="Metzger M.J."/>
        </authorList>
    </citation>
    <scope>NUCLEOTIDE SEQUENCE</scope>
    <source>
        <strain evidence="4">MELC-2E11</strain>
        <tissue evidence="4">Siphon/mantle</tissue>
    </source>
</reference>
<name>A0ABY7FDM4_MYAAR</name>
<dbReference type="PANTHER" id="PTHR46806:SF7">
    <property type="entry name" value="COAGULATION FACTOR VIII"/>
    <property type="match status" value="1"/>
</dbReference>
<keyword evidence="1" id="KW-0479">Metal-binding</keyword>
<dbReference type="Proteomes" id="UP001164746">
    <property type="component" value="Chromosome 11"/>
</dbReference>
<evidence type="ECO:0000259" key="3">
    <source>
        <dbReference type="Pfam" id="PF07731"/>
    </source>
</evidence>
<feature type="non-terminal residue" evidence="4">
    <location>
        <position position="1052"/>
    </location>
</feature>
<keyword evidence="2" id="KW-1015">Disulfide bond</keyword>
<accession>A0ABY7FDM4</accession>
<organism evidence="4 5">
    <name type="scientific">Mya arenaria</name>
    <name type="common">Soft-shell clam</name>
    <dbReference type="NCBI Taxonomy" id="6604"/>
    <lineage>
        <taxon>Eukaryota</taxon>
        <taxon>Metazoa</taxon>
        <taxon>Spiralia</taxon>
        <taxon>Lophotrochozoa</taxon>
        <taxon>Mollusca</taxon>
        <taxon>Bivalvia</taxon>
        <taxon>Autobranchia</taxon>
        <taxon>Heteroconchia</taxon>
        <taxon>Euheterodonta</taxon>
        <taxon>Imparidentia</taxon>
        <taxon>Neoheterodontei</taxon>
        <taxon>Myida</taxon>
        <taxon>Myoidea</taxon>
        <taxon>Myidae</taxon>
        <taxon>Mya</taxon>
    </lineage>
</organism>
<dbReference type="InterPro" id="IPR008972">
    <property type="entry name" value="Cupredoxin"/>
</dbReference>
<dbReference type="PROSITE" id="PS00080">
    <property type="entry name" value="MULTICOPPER_OXIDASE2"/>
    <property type="match status" value="1"/>
</dbReference>
<evidence type="ECO:0000313" key="4">
    <source>
        <dbReference type="EMBL" id="WAR20245.1"/>
    </source>
</evidence>
<protein>
    <submittedName>
        <fullName evidence="4">HPHL1-like protein</fullName>
    </submittedName>
</protein>
<feature type="domain" description="Plastocyanin-like" evidence="3">
    <location>
        <begin position="930"/>
        <end position="1025"/>
    </location>
</feature>
<dbReference type="InterPro" id="IPR033138">
    <property type="entry name" value="Cu_oxidase_CS"/>
</dbReference>
<gene>
    <name evidence="4" type="ORF">MAR_002083</name>
</gene>